<dbReference type="KEGG" id="vff:VITFI_CDS2404"/>
<dbReference type="GO" id="GO:0008713">
    <property type="term" value="F:ADP-heptose-lipopolysaccharide heptosyltransferase activity"/>
    <property type="evidence" value="ECO:0007669"/>
    <property type="project" value="TreeGrafter"/>
</dbReference>
<proteinExistence type="predicted"/>
<dbReference type="AlphaFoldDB" id="A0A221KGK6"/>
<dbReference type="SUPFAM" id="SSF53756">
    <property type="entry name" value="UDP-Glycosyltransferase/glycogen phosphorylase"/>
    <property type="match status" value="1"/>
</dbReference>
<evidence type="ECO:0000313" key="4">
    <source>
        <dbReference type="Proteomes" id="UP000199729"/>
    </source>
</evidence>
<organism evidence="3 4">
    <name type="scientific">Vitreoscilla filiformis</name>
    <dbReference type="NCBI Taxonomy" id="63"/>
    <lineage>
        <taxon>Bacteria</taxon>
        <taxon>Pseudomonadati</taxon>
        <taxon>Pseudomonadota</taxon>
        <taxon>Betaproteobacteria</taxon>
        <taxon>Neisseriales</taxon>
        <taxon>Neisseriaceae</taxon>
        <taxon>Vitreoscilla</taxon>
    </lineage>
</organism>
<protein>
    <submittedName>
        <fullName evidence="3">LPS heptosyltransferase</fullName>
    </submittedName>
</protein>
<sequence length="349" mass="38041">MTQRILIVRLSAIGDVVMASGLLPALRARFPGAQISWLTEPMAEPLLRHHTGLAEVIVWRRSQWQQLWRERRWGELWRQVRAFRAELRARRFDLVLDAQGLLKSGVLAGFTGAPRRIGLRSREGSRWLMHECVEPGTSTGPVRMGQEYRWLAEWLGAPEGSFRQELALGATAQAQARATRQAHGVAAGQAFAALAPFTTRPQKHWVEAGWAEVGAALLRQGLTPVLLGGPADGAAAQRIAAACPGMVNLAGRLALDETVATVADARVLLGVDTGLTHMGAALQRPTVAIFGSTVPYRDAGVPGFEVLYTPRACSPCRRHPTCGGRFDCMRDWQPADVLAAAQRQMEVLA</sequence>
<dbReference type="GO" id="GO:0009244">
    <property type="term" value="P:lipopolysaccharide core region biosynthetic process"/>
    <property type="evidence" value="ECO:0007669"/>
    <property type="project" value="TreeGrafter"/>
</dbReference>
<name>A0A221KGK6_VITFI</name>
<dbReference type="InterPro" id="IPR051199">
    <property type="entry name" value="LPS_LOS_Heptosyltrfase"/>
</dbReference>
<gene>
    <name evidence="3" type="ORF">VITFI_CDS2404</name>
</gene>
<keyword evidence="4" id="KW-1185">Reference proteome</keyword>
<dbReference type="CDD" id="cd03789">
    <property type="entry name" value="GT9_LPS_heptosyltransferase"/>
    <property type="match status" value="1"/>
</dbReference>
<dbReference type="GO" id="GO:0005829">
    <property type="term" value="C:cytosol"/>
    <property type="evidence" value="ECO:0007669"/>
    <property type="project" value="TreeGrafter"/>
</dbReference>
<dbReference type="PANTHER" id="PTHR30160:SF21">
    <property type="entry name" value="LIPOPOLYSACCHARIDE CORE HEPTOSYLTRANSFERASE OPSX"/>
    <property type="match status" value="1"/>
</dbReference>
<evidence type="ECO:0000256" key="1">
    <source>
        <dbReference type="ARBA" id="ARBA00022676"/>
    </source>
</evidence>
<dbReference type="RefSeq" id="WP_198301453.1">
    <property type="nucleotide sequence ID" value="NZ_CP022423.1"/>
</dbReference>
<dbReference type="Pfam" id="PF01075">
    <property type="entry name" value="Glyco_transf_9"/>
    <property type="match status" value="1"/>
</dbReference>
<keyword evidence="2 3" id="KW-0808">Transferase</keyword>
<dbReference type="InterPro" id="IPR002201">
    <property type="entry name" value="Glyco_trans_9"/>
</dbReference>
<evidence type="ECO:0000256" key="2">
    <source>
        <dbReference type="ARBA" id="ARBA00022679"/>
    </source>
</evidence>
<evidence type="ECO:0000313" key="3">
    <source>
        <dbReference type="EMBL" id="ASM78182.1"/>
    </source>
</evidence>
<accession>A0A221KGK6</accession>
<keyword evidence="1" id="KW-0328">Glycosyltransferase</keyword>
<dbReference type="EMBL" id="CP022423">
    <property type="protein sequence ID" value="ASM78182.1"/>
    <property type="molecule type" value="Genomic_DNA"/>
</dbReference>
<dbReference type="Proteomes" id="UP000199729">
    <property type="component" value="Chromosome"/>
</dbReference>
<dbReference type="Gene3D" id="3.40.50.2000">
    <property type="entry name" value="Glycogen Phosphorylase B"/>
    <property type="match status" value="2"/>
</dbReference>
<reference evidence="3 4" key="1">
    <citation type="submission" date="2017-07" db="EMBL/GenBank/DDBJ databases">
        <title>Complete Genome Sequence of the cosmetic ferment Vitreoscilla filiformis (ATCC15551).</title>
        <authorList>
            <person name="Contreras S."/>
            <person name="Sagory-Zalkind P."/>
            <person name="Blanquart H."/>
            <person name="Iltis A."/>
            <person name="Morand S.C."/>
        </authorList>
    </citation>
    <scope>NUCLEOTIDE SEQUENCE [LARGE SCALE GENOMIC DNA]</scope>
    <source>
        <strain evidence="3 4">ATCC 15551</strain>
    </source>
</reference>
<dbReference type="PANTHER" id="PTHR30160">
    <property type="entry name" value="TETRAACYLDISACCHARIDE 4'-KINASE-RELATED"/>
    <property type="match status" value="1"/>
</dbReference>